<feature type="transmembrane region" description="Helical" evidence="6">
    <location>
        <begin position="464"/>
        <end position="484"/>
    </location>
</feature>
<keyword evidence="4 6" id="KW-0472">Membrane</keyword>
<protein>
    <recommendedName>
        <fullName evidence="10">IAA-alanine resistance protein 1</fullName>
    </recommendedName>
</protein>
<feature type="compositionally biased region" description="Polar residues" evidence="5">
    <location>
        <begin position="282"/>
        <end position="295"/>
    </location>
</feature>
<feature type="compositionally biased region" description="Basic residues" evidence="5">
    <location>
        <begin position="59"/>
        <end position="71"/>
    </location>
</feature>
<feature type="signal peptide" evidence="7">
    <location>
        <begin position="1"/>
        <end position="21"/>
    </location>
</feature>
<evidence type="ECO:0000256" key="6">
    <source>
        <dbReference type="SAM" id="Phobius"/>
    </source>
</evidence>
<evidence type="ECO:0008006" key="10">
    <source>
        <dbReference type="Google" id="ProtNLM"/>
    </source>
</evidence>
<dbReference type="GO" id="GO:0006882">
    <property type="term" value="P:intracellular zinc ion homeostasis"/>
    <property type="evidence" value="ECO:0007669"/>
    <property type="project" value="TreeGrafter"/>
</dbReference>
<keyword evidence="2 6" id="KW-0812">Transmembrane</keyword>
<feature type="transmembrane region" description="Helical" evidence="6">
    <location>
        <begin position="159"/>
        <end position="176"/>
    </location>
</feature>
<evidence type="ECO:0000313" key="9">
    <source>
        <dbReference type="Proteomes" id="UP001154282"/>
    </source>
</evidence>
<organism evidence="8 9">
    <name type="scientific">Linum tenue</name>
    <dbReference type="NCBI Taxonomy" id="586396"/>
    <lineage>
        <taxon>Eukaryota</taxon>
        <taxon>Viridiplantae</taxon>
        <taxon>Streptophyta</taxon>
        <taxon>Embryophyta</taxon>
        <taxon>Tracheophyta</taxon>
        <taxon>Spermatophyta</taxon>
        <taxon>Magnoliopsida</taxon>
        <taxon>eudicotyledons</taxon>
        <taxon>Gunneridae</taxon>
        <taxon>Pentapetalae</taxon>
        <taxon>rosids</taxon>
        <taxon>fabids</taxon>
        <taxon>Malpighiales</taxon>
        <taxon>Linaceae</taxon>
        <taxon>Linum</taxon>
    </lineage>
</organism>
<dbReference type="Proteomes" id="UP001154282">
    <property type="component" value="Unassembled WGS sequence"/>
</dbReference>
<name>A0AAV0JLU1_9ROSI</name>
<evidence type="ECO:0000256" key="1">
    <source>
        <dbReference type="ARBA" id="ARBA00004141"/>
    </source>
</evidence>
<dbReference type="EMBL" id="CAMGYJ010000005">
    <property type="protein sequence ID" value="CAI0409724.1"/>
    <property type="molecule type" value="Genomic_DNA"/>
</dbReference>
<dbReference type="InterPro" id="IPR003689">
    <property type="entry name" value="ZIP"/>
</dbReference>
<feature type="transmembrane region" description="Helical" evidence="6">
    <location>
        <begin position="404"/>
        <end position="425"/>
    </location>
</feature>
<dbReference type="Pfam" id="PF02535">
    <property type="entry name" value="Zip"/>
    <property type="match status" value="1"/>
</dbReference>
<evidence type="ECO:0000256" key="4">
    <source>
        <dbReference type="ARBA" id="ARBA00023136"/>
    </source>
</evidence>
<feature type="compositionally biased region" description="Basic and acidic residues" evidence="5">
    <location>
        <begin position="306"/>
        <end position="315"/>
    </location>
</feature>
<feature type="region of interest" description="Disordered" evidence="5">
    <location>
        <begin position="44"/>
        <end position="77"/>
    </location>
</feature>
<feature type="region of interest" description="Disordered" evidence="5">
    <location>
        <begin position="249"/>
        <end position="334"/>
    </location>
</feature>
<feature type="transmembrane region" description="Helical" evidence="6">
    <location>
        <begin position="120"/>
        <end position="147"/>
    </location>
</feature>
<feature type="transmembrane region" description="Helical" evidence="6">
    <location>
        <begin position="431"/>
        <end position="452"/>
    </location>
</feature>
<dbReference type="GO" id="GO:0005385">
    <property type="term" value="F:zinc ion transmembrane transporter activity"/>
    <property type="evidence" value="ECO:0007669"/>
    <property type="project" value="TreeGrafter"/>
</dbReference>
<keyword evidence="9" id="KW-1185">Reference proteome</keyword>
<evidence type="ECO:0000313" key="8">
    <source>
        <dbReference type="EMBL" id="CAI0409724.1"/>
    </source>
</evidence>
<comment type="caution">
    <text evidence="8">The sequence shown here is derived from an EMBL/GenBank/DDBJ whole genome shotgun (WGS) entry which is preliminary data.</text>
</comment>
<reference evidence="8" key="1">
    <citation type="submission" date="2022-08" db="EMBL/GenBank/DDBJ databases">
        <authorList>
            <person name="Gutierrez-Valencia J."/>
        </authorList>
    </citation>
    <scope>NUCLEOTIDE SEQUENCE</scope>
</reference>
<dbReference type="GO" id="GO:0016020">
    <property type="term" value="C:membrane"/>
    <property type="evidence" value="ECO:0007669"/>
    <property type="project" value="UniProtKB-SubCell"/>
</dbReference>
<dbReference type="PANTHER" id="PTHR16950">
    <property type="entry name" value="ZINC TRANSPORTER SLC39A7 HISTIDINE-RICH MEMBRANE PROTEIN KE4"/>
    <property type="match status" value="1"/>
</dbReference>
<evidence type="ECO:0000256" key="3">
    <source>
        <dbReference type="ARBA" id="ARBA00022989"/>
    </source>
</evidence>
<accession>A0AAV0JLU1</accession>
<gene>
    <name evidence="8" type="ORF">LITE_LOCUS14483</name>
</gene>
<keyword evidence="3 6" id="KW-1133">Transmembrane helix</keyword>
<sequence>MGRRSPHLALIVVAMVAAGFCADLCFGDGLCTSPVLDHSDDHYHHNHHHHHDDGDQCGGHHHHHHHHHHDHGHGESMEYKLPEELAEEEDMKLYGFGNYHAHDEHDHHHDSHSKLSGIGLWINALGCSLLVSLASLICLIILPIIFVQGKPSKGVVDSLALFGAGAMLGDAFLHQLPHAFGGQQHSHSHSHHHADDLSHDHSGHEHLHLPSSGHSHSLEDLSVGLSILAGIVVFLLVEKLVRYVEDNSTGDVWGHSHHHHHKSSEKLKDGNDVDGSSDEISDNMSNGDKLSQKDSVVQRRKGKAGSKGEKSDKATSNKSTTSTKLSQGKEPAKSSSNLVFGYLNLFSDGVHNFTDGMALGNAFLLYGSVGGWSRTLFLLAHELPQEVGDFGILVRSGFSVSKALFFNFLSALLALVGTALALLWGKDPGQSSLIEGFTAGGFIYISAAGVLAEMNNGRTSLKSTVVHTVSLVLGMSVALCISLVE</sequence>
<proteinExistence type="predicted"/>
<comment type="subcellular location">
    <subcellularLocation>
        <location evidence="1">Membrane</location>
        <topology evidence="1">Multi-pass membrane protein</topology>
    </subcellularLocation>
</comment>
<feature type="compositionally biased region" description="Basic and acidic residues" evidence="5">
    <location>
        <begin position="193"/>
        <end position="208"/>
    </location>
</feature>
<evidence type="ECO:0000256" key="5">
    <source>
        <dbReference type="SAM" id="MobiDB-lite"/>
    </source>
</evidence>
<evidence type="ECO:0000256" key="2">
    <source>
        <dbReference type="ARBA" id="ARBA00022692"/>
    </source>
</evidence>
<dbReference type="AlphaFoldDB" id="A0AAV0JLU1"/>
<feature type="region of interest" description="Disordered" evidence="5">
    <location>
        <begin position="181"/>
        <end position="213"/>
    </location>
</feature>
<evidence type="ECO:0000256" key="7">
    <source>
        <dbReference type="SAM" id="SignalP"/>
    </source>
</evidence>
<dbReference type="PANTHER" id="PTHR16950:SF16">
    <property type="entry name" value="ZINC TRANSPORTER ZIP13"/>
    <property type="match status" value="1"/>
</dbReference>
<keyword evidence="7" id="KW-0732">Signal</keyword>
<feature type="chain" id="PRO_5043381699" description="IAA-alanine resistance protein 1" evidence="7">
    <location>
        <begin position="22"/>
        <end position="485"/>
    </location>
</feature>
<feature type="transmembrane region" description="Helical" evidence="6">
    <location>
        <begin position="221"/>
        <end position="237"/>
    </location>
</feature>